<comment type="caution">
    <text evidence="1">The sequence shown here is derived from an EMBL/GenBank/DDBJ whole genome shotgun (WGS) entry which is preliminary data.</text>
</comment>
<organism evidence="1 2">
    <name type="scientific">Occultella aeris</name>
    <dbReference type="NCBI Taxonomy" id="2761496"/>
    <lineage>
        <taxon>Bacteria</taxon>
        <taxon>Bacillati</taxon>
        <taxon>Actinomycetota</taxon>
        <taxon>Actinomycetes</taxon>
        <taxon>Micrococcales</taxon>
        <taxon>Ruaniaceae</taxon>
        <taxon>Occultella</taxon>
    </lineage>
</organism>
<reference evidence="1 2" key="1">
    <citation type="submission" date="2019-11" db="EMBL/GenBank/DDBJ databases">
        <authorList>
            <person name="Criscuolo A."/>
        </authorList>
    </citation>
    <scope>NUCLEOTIDE SEQUENCE [LARGE SCALE GENOMIC DNA]</scope>
    <source>
        <strain evidence="1">CIP111667</strain>
    </source>
</reference>
<keyword evidence="2" id="KW-1185">Reference proteome</keyword>
<dbReference type="AlphaFoldDB" id="A0A7M4DDM1"/>
<gene>
    <name evidence="1" type="ORF">HALOF300_00210</name>
</gene>
<protein>
    <recommendedName>
        <fullName evidence="3">Aminoglycoside phosphotransferase domain-containing protein</fullName>
    </recommendedName>
</protein>
<dbReference type="EMBL" id="CACRYJ010000004">
    <property type="protein sequence ID" value="VZO34940.1"/>
    <property type="molecule type" value="Genomic_DNA"/>
</dbReference>
<dbReference type="InterPro" id="IPR011009">
    <property type="entry name" value="Kinase-like_dom_sf"/>
</dbReference>
<evidence type="ECO:0008006" key="3">
    <source>
        <dbReference type="Google" id="ProtNLM"/>
    </source>
</evidence>
<dbReference type="Proteomes" id="UP000419743">
    <property type="component" value="Unassembled WGS sequence"/>
</dbReference>
<evidence type="ECO:0000313" key="2">
    <source>
        <dbReference type="Proteomes" id="UP000419743"/>
    </source>
</evidence>
<accession>A0A7M4DDM1</accession>
<sequence length="364" mass="37971">MSESDVTATLRLASAALGRPLTDPMPLGGSTRSLVLRARTPVGTSVVIKHFEPDGGGANGEDGDGACRREAAGLAHLDHTPDLLAADLAARLVVMTDAGSAPTLADLLRGSEPDAAWSAAARWAHALGDLCGGSSSAVEAVTSAIGESADPGIEARIRAGVDAIARVSGAVVPDDLEAELAAVLGLLNDRSVLVASPGDTCPDNALLEPDGRVVFLDLEGTDVHHPALDAAYTLLPFATCWCVYEPPPGFVEDLLVEFTGGLAAHLPAVAADPRWPGQVRTACLGWLLMMTGILLKYTDDPERRLGPKDSPALTFREHVLLRWRWGTRQLAADFPAATAFLTNAVAGVERDWGALRPAGYPAFG</sequence>
<name>A0A7M4DDM1_9MICO</name>
<dbReference type="SUPFAM" id="SSF56112">
    <property type="entry name" value="Protein kinase-like (PK-like)"/>
    <property type="match status" value="1"/>
</dbReference>
<proteinExistence type="predicted"/>
<evidence type="ECO:0000313" key="1">
    <source>
        <dbReference type="EMBL" id="VZO34940.1"/>
    </source>
</evidence>
<dbReference type="RefSeq" id="WP_156738793.1">
    <property type="nucleotide sequence ID" value="NZ_CACRYJ010000004.1"/>
</dbReference>